<dbReference type="EMBL" id="JAJFZV010000007">
    <property type="protein sequence ID" value="MCC3297753.1"/>
    <property type="molecule type" value="Genomic_DNA"/>
</dbReference>
<dbReference type="PROSITE" id="PS51257">
    <property type="entry name" value="PROKAR_LIPOPROTEIN"/>
    <property type="match status" value="1"/>
</dbReference>
<proteinExistence type="predicted"/>
<gene>
    <name evidence="1" type="ORF">LJ757_08060</name>
</gene>
<dbReference type="Proteomes" id="UP001139158">
    <property type="component" value="Unassembled WGS sequence"/>
</dbReference>
<evidence type="ECO:0008006" key="3">
    <source>
        <dbReference type="Google" id="ProtNLM"/>
    </source>
</evidence>
<evidence type="ECO:0000313" key="2">
    <source>
        <dbReference type="Proteomes" id="UP001139158"/>
    </source>
</evidence>
<organism evidence="1 2">
    <name type="scientific">Arthrobacter caoxuetaonis</name>
    <dbReference type="NCBI Taxonomy" id="2886935"/>
    <lineage>
        <taxon>Bacteria</taxon>
        <taxon>Bacillati</taxon>
        <taxon>Actinomycetota</taxon>
        <taxon>Actinomycetes</taxon>
        <taxon>Micrococcales</taxon>
        <taxon>Micrococcaceae</taxon>
        <taxon>Arthrobacter</taxon>
    </lineage>
</organism>
<comment type="caution">
    <text evidence="1">The sequence shown here is derived from an EMBL/GenBank/DDBJ whole genome shotgun (WGS) entry which is preliminary data.</text>
</comment>
<protein>
    <recommendedName>
        <fullName evidence="3">Lipoprotein</fullName>
    </recommendedName>
</protein>
<reference evidence="1" key="1">
    <citation type="submission" date="2021-10" db="EMBL/GenBank/DDBJ databases">
        <title>Novel species in genus Arthrobacter.</title>
        <authorList>
            <person name="Liu Y."/>
        </authorList>
    </citation>
    <scope>NUCLEOTIDE SEQUENCE</scope>
    <source>
        <strain evidence="1">Zg-Y453</strain>
    </source>
</reference>
<dbReference type="AlphaFoldDB" id="A0A9X1MCZ3"/>
<sequence>MGRLKRTRGASAGIARTALITGAALITGGLLSGCAATAAEEPPPATELSSFESVDELSAAVNGLYGCDPDTEQEPVTISFDGYLPEYAMCTEALQLVRFSNAEDREKVSGMLTAGGENVPPGFGEGSNWHVFVLQNGAEAPSEKDMKDLAYQLGGRYVSVTGPR</sequence>
<keyword evidence="2" id="KW-1185">Reference proteome</keyword>
<dbReference type="RefSeq" id="WP_227895630.1">
    <property type="nucleotide sequence ID" value="NZ_CP099466.1"/>
</dbReference>
<evidence type="ECO:0000313" key="1">
    <source>
        <dbReference type="EMBL" id="MCC3297753.1"/>
    </source>
</evidence>
<accession>A0A9X1MCZ3</accession>
<name>A0A9X1MCZ3_9MICC</name>